<dbReference type="EMBL" id="BMJE01000003">
    <property type="protein sequence ID" value="GGB73946.1"/>
    <property type="molecule type" value="Genomic_DNA"/>
</dbReference>
<keyword evidence="2 4" id="KW-0472">Membrane</keyword>
<dbReference type="PANTHER" id="PTHR30329">
    <property type="entry name" value="STATOR ELEMENT OF FLAGELLAR MOTOR COMPLEX"/>
    <property type="match status" value="1"/>
</dbReference>
<dbReference type="CDD" id="cd07185">
    <property type="entry name" value="OmpA_C-like"/>
    <property type="match status" value="2"/>
</dbReference>
<comment type="caution">
    <text evidence="7">The sequence shown here is derived from an EMBL/GenBank/DDBJ whole genome shotgun (WGS) entry which is preliminary data.</text>
</comment>
<dbReference type="Proteomes" id="UP000615760">
    <property type="component" value="Unassembled WGS sequence"/>
</dbReference>
<evidence type="ECO:0000313" key="7">
    <source>
        <dbReference type="EMBL" id="GGB73946.1"/>
    </source>
</evidence>
<dbReference type="PRINTS" id="PR01021">
    <property type="entry name" value="OMPADOMAIN"/>
</dbReference>
<name>A0ABQ1JP21_9FLAO</name>
<evidence type="ECO:0000259" key="6">
    <source>
        <dbReference type="PROSITE" id="PS51123"/>
    </source>
</evidence>
<proteinExistence type="predicted"/>
<dbReference type="InterPro" id="IPR006664">
    <property type="entry name" value="OMP_bac"/>
</dbReference>
<accession>A0ABQ1JP21</accession>
<dbReference type="InterPro" id="IPR050330">
    <property type="entry name" value="Bact_OuterMem_StrucFunc"/>
</dbReference>
<reference evidence="8" key="1">
    <citation type="journal article" date="2019" name="Int. J. Syst. Evol. Microbiol.">
        <title>The Global Catalogue of Microorganisms (GCM) 10K type strain sequencing project: providing services to taxonomists for standard genome sequencing and annotation.</title>
        <authorList>
            <consortium name="The Broad Institute Genomics Platform"/>
            <consortium name="The Broad Institute Genome Sequencing Center for Infectious Disease"/>
            <person name="Wu L."/>
            <person name="Ma J."/>
        </authorList>
    </citation>
    <scope>NUCLEOTIDE SEQUENCE [LARGE SCALE GENOMIC DNA]</scope>
    <source>
        <strain evidence="8">CGMCC 1.15461</strain>
    </source>
</reference>
<evidence type="ECO:0000256" key="2">
    <source>
        <dbReference type="ARBA" id="ARBA00023136"/>
    </source>
</evidence>
<keyword evidence="5" id="KW-0732">Signal</keyword>
<dbReference type="InterPro" id="IPR006665">
    <property type="entry name" value="OmpA-like"/>
</dbReference>
<evidence type="ECO:0000313" key="8">
    <source>
        <dbReference type="Proteomes" id="UP000615760"/>
    </source>
</evidence>
<organism evidence="7 8">
    <name type="scientific">Flavobacterium suaedae</name>
    <dbReference type="NCBI Taxonomy" id="1767027"/>
    <lineage>
        <taxon>Bacteria</taxon>
        <taxon>Pseudomonadati</taxon>
        <taxon>Bacteroidota</taxon>
        <taxon>Flavobacteriia</taxon>
        <taxon>Flavobacteriales</taxon>
        <taxon>Flavobacteriaceae</taxon>
        <taxon>Flavobacterium</taxon>
    </lineage>
</organism>
<dbReference type="Pfam" id="PF00691">
    <property type="entry name" value="OmpA"/>
    <property type="match status" value="2"/>
</dbReference>
<dbReference type="Gene3D" id="3.30.1330.60">
    <property type="entry name" value="OmpA-like domain"/>
    <property type="match status" value="2"/>
</dbReference>
<feature type="domain" description="OmpA-like" evidence="6">
    <location>
        <begin position="13"/>
        <end position="124"/>
    </location>
</feature>
<protein>
    <submittedName>
        <fullName evidence="7">OmpA family outer membrane protein</fullName>
    </submittedName>
</protein>
<dbReference type="PROSITE" id="PS51123">
    <property type="entry name" value="OMPA_2"/>
    <property type="match status" value="2"/>
</dbReference>
<gene>
    <name evidence="7" type="ORF">GCM10007424_12300</name>
</gene>
<dbReference type="RefSeq" id="WP_188620380.1">
    <property type="nucleotide sequence ID" value="NZ_BMJE01000003.1"/>
</dbReference>
<evidence type="ECO:0000256" key="4">
    <source>
        <dbReference type="PROSITE-ProRule" id="PRU00473"/>
    </source>
</evidence>
<keyword evidence="8" id="KW-1185">Reference proteome</keyword>
<evidence type="ECO:0000256" key="3">
    <source>
        <dbReference type="ARBA" id="ARBA00023237"/>
    </source>
</evidence>
<evidence type="ECO:0000256" key="1">
    <source>
        <dbReference type="ARBA" id="ARBA00004442"/>
    </source>
</evidence>
<keyword evidence="3" id="KW-0998">Cell outer membrane</keyword>
<feature type="chain" id="PRO_5047044895" evidence="5">
    <location>
        <begin position="19"/>
        <end position="250"/>
    </location>
</feature>
<dbReference type="SUPFAM" id="SSF103088">
    <property type="entry name" value="OmpA-like"/>
    <property type="match status" value="2"/>
</dbReference>
<dbReference type="InterPro" id="IPR036737">
    <property type="entry name" value="OmpA-like_sf"/>
</dbReference>
<comment type="subcellular location">
    <subcellularLocation>
        <location evidence="1">Cell outer membrane</location>
    </subcellularLocation>
</comment>
<feature type="domain" description="OmpA-like" evidence="6">
    <location>
        <begin position="134"/>
        <end position="250"/>
    </location>
</feature>
<sequence>MKKLLLVLFTLTLGTANAQKTLSLYFENDVDTPNEASRQKLNEWIKENKNAEVLKIYGYADAKATNSYNIDLSQRRADTVKAILQANKITVTDSIEVKAFGEDFDLAANEAENRKVTIFYENKISEFVQAVKDAKKGEILRIPNLNFHNNSDLLLQSSIPVLQQLLKLLQDNPTLKIDIQGHICCQKKEKNDISLKRAVAIYQFLISSGIDKERLTYQSFGSSRPIYPLPEKNEEERVANRRVEIQITDK</sequence>
<evidence type="ECO:0000256" key="5">
    <source>
        <dbReference type="SAM" id="SignalP"/>
    </source>
</evidence>
<feature type="signal peptide" evidence="5">
    <location>
        <begin position="1"/>
        <end position="18"/>
    </location>
</feature>
<dbReference type="PANTHER" id="PTHR30329:SF21">
    <property type="entry name" value="LIPOPROTEIN YIAD-RELATED"/>
    <property type="match status" value="1"/>
</dbReference>